<proteinExistence type="predicted"/>
<accession>A0AB34K8Z4</accession>
<dbReference type="Proteomes" id="UP001515480">
    <property type="component" value="Unassembled WGS sequence"/>
</dbReference>
<evidence type="ECO:0000313" key="1">
    <source>
        <dbReference type="EMBL" id="KAL1529652.1"/>
    </source>
</evidence>
<dbReference type="Pfam" id="PF13704">
    <property type="entry name" value="Glyco_tranf_2_4"/>
    <property type="match status" value="1"/>
</dbReference>
<name>A0AB34K8Z4_PRYPA</name>
<dbReference type="AlphaFoldDB" id="A0AB34K8Z4"/>
<dbReference type="EMBL" id="JBGBPQ010000001">
    <property type="protein sequence ID" value="KAL1529652.1"/>
    <property type="molecule type" value="Genomic_DNA"/>
</dbReference>
<comment type="caution">
    <text evidence="1">The sequence shown here is derived from an EMBL/GenBank/DDBJ whole genome shotgun (WGS) entry which is preliminary data.</text>
</comment>
<reference evidence="1 2" key="1">
    <citation type="journal article" date="2024" name="Science">
        <title>Giant polyketide synthase enzymes in the biosynthesis of giant marine polyether toxins.</title>
        <authorList>
            <person name="Fallon T.R."/>
            <person name="Shende V.V."/>
            <person name="Wierzbicki I.H."/>
            <person name="Pendleton A.L."/>
            <person name="Watervoot N.F."/>
            <person name="Auber R.P."/>
            <person name="Gonzalez D.J."/>
            <person name="Wisecaver J.H."/>
            <person name="Moore B.S."/>
        </authorList>
    </citation>
    <scope>NUCLEOTIDE SEQUENCE [LARGE SCALE GENOMIC DNA]</scope>
    <source>
        <strain evidence="1 2">12B1</strain>
    </source>
</reference>
<protein>
    <recommendedName>
        <fullName evidence="3">Glycosyltransferase family 92 protein</fullName>
    </recommendedName>
</protein>
<keyword evidence="2" id="KW-1185">Reference proteome</keyword>
<evidence type="ECO:0000313" key="2">
    <source>
        <dbReference type="Proteomes" id="UP001515480"/>
    </source>
</evidence>
<gene>
    <name evidence="1" type="ORF">AB1Y20_000593</name>
</gene>
<sequence length="370" mass="40900">MSHNAAGTPPAIVCTARGVASSIHAWCDYHLAIGFERLYLYFDDPTEHATLNLEARYGAHRISAVAADASLRHEWESLPGAHEWLPYVATEVQARQTLNALHAVRLHSAWQAQRAPGWLLHIDADELFHAGSATDAGACFEALSLEGVQAMQFANHEAVPESEESRADQHEGASDFSRVTLFKRNPDLLPPSGAARQGVEWWFAHRGGFFQYYTNGKGAVRCTPSARPLSVHEWLPGSVSGLEHCASNMPSQHSRTRGMTKYRECDAAILHYGVCSADMLLQRWLDGEARYLLRGRTISPRIFEEGQCLLPDKSSEKQEDAILESVHTIFASRFVLANPAEIEFQLAVGACVRISTVKEVLECAKKTHAS</sequence>
<evidence type="ECO:0008006" key="3">
    <source>
        <dbReference type="Google" id="ProtNLM"/>
    </source>
</evidence>
<organism evidence="1 2">
    <name type="scientific">Prymnesium parvum</name>
    <name type="common">Toxic golden alga</name>
    <dbReference type="NCBI Taxonomy" id="97485"/>
    <lineage>
        <taxon>Eukaryota</taxon>
        <taxon>Haptista</taxon>
        <taxon>Haptophyta</taxon>
        <taxon>Prymnesiophyceae</taxon>
        <taxon>Prymnesiales</taxon>
        <taxon>Prymnesiaceae</taxon>
        <taxon>Prymnesium</taxon>
    </lineage>
</organism>